<dbReference type="EMBL" id="JAGMVJ010000022">
    <property type="protein sequence ID" value="KAH7073386.1"/>
    <property type="molecule type" value="Genomic_DNA"/>
</dbReference>
<organism evidence="2 3">
    <name type="scientific">Paraphoma chrysanthemicola</name>
    <dbReference type="NCBI Taxonomy" id="798071"/>
    <lineage>
        <taxon>Eukaryota</taxon>
        <taxon>Fungi</taxon>
        <taxon>Dikarya</taxon>
        <taxon>Ascomycota</taxon>
        <taxon>Pezizomycotina</taxon>
        <taxon>Dothideomycetes</taxon>
        <taxon>Pleosporomycetidae</taxon>
        <taxon>Pleosporales</taxon>
        <taxon>Pleosporineae</taxon>
        <taxon>Phaeosphaeriaceae</taxon>
        <taxon>Paraphoma</taxon>
    </lineage>
</organism>
<evidence type="ECO:0000313" key="2">
    <source>
        <dbReference type="EMBL" id="KAH7073386.1"/>
    </source>
</evidence>
<dbReference type="InterPro" id="IPR056632">
    <property type="entry name" value="DUF7730"/>
</dbReference>
<comment type="caution">
    <text evidence="2">The sequence shown here is derived from an EMBL/GenBank/DDBJ whole genome shotgun (WGS) entry which is preliminary data.</text>
</comment>
<dbReference type="Pfam" id="PF24864">
    <property type="entry name" value="DUF7730"/>
    <property type="match status" value="1"/>
</dbReference>
<sequence>MMSQSPQDGPEQQCVQAISSLAIDEQEVLATATAPETGEHEAPTRRPKDAPVGFLTLPAELRLRIYEDVLVSRFAGTALKYGGKRTEGTKQVLVHLMDSSQCKNMGAGLLRTCRQVHLEANQIVYAQNTFHIREAEDGLRFLDKIGPRNSAYIVGITIWVSYLAGCRAWLQLLQRLATSATGLRRLTIGWGARTDCAIPSQRGAMERGLGDNLDFVRTLAQIQGLDELVIQGYYAKPWPAYLEKAMGVKVQTEDGYVTGTPMFGADISAQARERQEIYQQELYAIEQNNVREYQRGTEDLVP</sequence>
<keyword evidence="3" id="KW-1185">Reference proteome</keyword>
<accession>A0A8K0QVE0</accession>
<proteinExistence type="predicted"/>
<dbReference type="OrthoDB" id="2951834at2759"/>
<evidence type="ECO:0000313" key="3">
    <source>
        <dbReference type="Proteomes" id="UP000813461"/>
    </source>
</evidence>
<feature type="domain" description="DUF7730" evidence="1">
    <location>
        <begin position="54"/>
        <end position="147"/>
    </location>
</feature>
<protein>
    <recommendedName>
        <fullName evidence="1">DUF7730 domain-containing protein</fullName>
    </recommendedName>
</protein>
<dbReference type="PANTHER" id="PTHR38790">
    <property type="entry name" value="2EXR DOMAIN-CONTAINING PROTEIN-RELATED"/>
    <property type="match status" value="1"/>
</dbReference>
<dbReference type="Proteomes" id="UP000813461">
    <property type="component" value="Unassembled WGS sequence"/>
</dbReference>
<dbReference type="AlphaFoldDB" id="A0A8K0QVE0"/>
<gene>
    <name evidence="2" type="ORF">FB567DRAFT_198865</name>
</gene>
<evidence type="ECO:0000259" key="1">
    <source>
        <dbReference type="Pfam" id="PF24864"/>
    </source>
</evidence>
<reference evidence="2" key="1">
    <citation type="journal article" date="2021" name="Nat. Commun.">
        <title>Genetic determinants of endophytism in the Arabidopsis root mycobiome.</title>
        <authorList>
            <person name="Mesny F."/>
            <person name="Miyauchi S."/>
            <person name="Thiergart T."/>
            <person name="Pickel B."/>
            <person name="Atanasova L."/>
            <person name="Karlsson M."/>
            <person name="Huettel B."/>
            <person name="Barry K.W."/>
            <person name="Haridas S."/>
            <person name="Chen C."/>
            <person name="Bauer D."/>
            <person name="Andreopoulos W."/>
            <person name="Pangilinan J."/>
            <person name="LaButti K."/>
            <person name="Riley R."/>
            <person name="Lipzen A."/>
            <person name="Clum A."/>
            <person name="Drula E."/>
            <person name="Henrissat B."/>
            <person name="Kohler A."/>
            <person name="Grigoriev I.V."/>
            <person name="Martin F.M."/>
            <person name="Hacquard S."/>
        </authorList>
    </citation>
    <scope>NUCLEOTIDE SEQUENCE</scope>
    <source>
        <strain evidence="2">MPI-SDFR-AT-0120</strain>
    </source>
</reference>
<name>A0A8K0QVE0_9PLEO</name>